<evidence type="ECO:0000313" key="2">
    <source>
        <dbReference type="Proteomes" id="UP001139344"/>
    </source>
</evidence>
<dbReference type="Proteomes" id="UP001139344">
    <property type="component" value="Unassembled WGS sequence"/>
</dbReference>
<comment type="caution">
    <text evidence="1">The sequence shown here is derived from an EMBL/GenBank/DDBJ whole genome shotgun (WGS) entry which is preliminary data.</text>
</comment>
<reference evidence="1" key="1">
    <citation type="submission" date="2021-12" db="EMBL/GenBank/DDBJ databases">
        <title>Description of Gramella crocea sp. nov., a new bacterium isolated from activated sludge.</title>
        <authorList>
            <person name="Zhang X."/>
        </authorList>
    </citation>
    <scope>NUCLEOTIDE SEQUENCE</scope>
    <source>
        <strain evidence="1">YB25</strain>
    </source>
</reference>
<protein>
    <submittedName>
        <fullName evidence="1">Uncharacterized protein</fullName>
    </submittedName>
</protein>
<evidence type="ECO:0000313" key="1">
    <source>
        <dbReference type="EMBL" id="MCG9970590.1"/>
    </source>
</evidence>
<sequence>MEEENLKMGDHYSYSDCELEEQFRNCEFPAPLFSHEAHLRLAWIHLTKYGQERAVRNITRELRSYVVFLGAEDKYNETLTVAAVKAVWHFMLRSEARNFKDFIAENPGLKYNFKDLIFQHYSTDIFNSPAAKKKFQEPELLPFD</sequence>
<dbReference type="AlphaFoldDB" id="A0A9X2A4P7"/>
<accession>A0A9X2A4P7</accession>
<organism evidence="1 2">
    <name type="scientific">Christiangramia crocea</name>
    <dbReference type="NCBI Taxonomy" id="2904124"/>
    <lineage>
        <taxon>Bacteria</taxon>
        <taxon>Pseudomonadati</taxon>
        <taxon>Bacteroidota</taxon>
        <taxon>Flavobacteriia</taxon>
        <taxon>Flavobacteriales</taxon>
        <taxon>Flavobacteriaceae</taxon>
        <taxon>Christiangramia</taxon>
    </lineage>
</organism>
<keyword evidence="2" id="KW-1185">Reference proteome</keyword>
<dbReference type="EMBL" id="JAJSON010000009">
    <property type="protein sequence ID" value="MCG9970590.1"/>
    <property type="molecule type" value="Genomic_DNA"/>
</dbReference>
<name>A0A9X2A4P7_9FLAO</name>
<proteinExistence type="predicted"/>
<gene>
    <name evidence="1" type="ORF">LU635_02985</name>
</gene>
<dbReference type="RefSeq" id="WP_240096034.1">
    <property type="nucleotide sequence ID" value="NZ_JAJSON010000009.1"/>
</dbReference>